<protein>
    <submittedName>
        <fullName evidence="2">Pimeloyl-ACP methyl ester carboxylesterase</fullName>
    </submittedName>
</protein>
<dbReference type="PANTHER" id="PTHR46331">
    <property type="entry name" value="VALACYCLOVIR HYDROLASE"/>
    <property type="match status" value="1"/>
</dbReference>
<evidence type="ECO:0000259" key="1">
    <source>
        <dbReference type="Pfam" id="PF00561"/>
    </source>
</evidence>
<feature type="domain" description="AB hydrolase-1" evidence="1">
    <location>
        <begin position="45"/>
        <end position="162"/>
    </location>
</feature>
<dbReference type="AlphaFoldDB" id="A0A1G9RNQ6"/>
<sequence>MPHATSTLAPDVPFQDHWIGTGLGRVLARRWQPAGTDAATRAPAPIVLLHDSLGCIALWRDFPALLARRTGRAVIAYDRPGFGQSMPRSGALPLDFVEREAWEVFTPLRTQLGLERFAVFGHSVGGGMAVHCAARHAAHCEALITEAAQAFVEERTLAGIRQAQAAFADPAERARLARYHGERTDWVLNAWISTWLSPAFADFSLQPALAQVRCPALVLHGSEDEYGSQAHPLRIAAQVAGPAQLCLMPGVRHVPHRERAEEVARRVVDFLQACPPAAQ</sequence>
<dbReference type="PANTHER" id="PTHR46331:SF2">
    <property type="entry name" value="VALACYCLOVIR HYDROLASE"/>
    <property type="match status" value="1"/>
</dbReference>
<dbReference type="SUPFAM" id="SSF53474">
    <property type="entry name" value="alpha/beta-Hydrolases"/>
    <property type="match status" value="1"/>
</dbReference>
<keyword evidence="3" id="KW-1185">Reference proteome</keyword>
<accession>A0A1G9RNQ6</accession>
<reference evidence="3" key="1">
    <citation type="submission" date="2016-10" db="EMBL/GenBank/DDBJ databases">
        <authorList>
            <person name="Varghese N."/>
            <person name="Submissions S."/>
        </authorList>
    </citation>
    <scope>NUCLEOTIDE SEQUENCE [LARGE SCALE GENOMIC DNA]</scope>
    <source>
        <strain evidence="3">EPL6</strain>
    </source>
</reference>
<evidence type="ECO:0000313" key="2">
    <source>
        <dbReference type="EMBL" id="SDM24710.1"/>
    </source>
</evidence>
<dbReference type="EMBL" id="FNHP01000003">
    <property type="protein sequence ID" value="SDM24710.1"/>
    <property type="molecule type" value="Genomic_DNA"/>
</dbReference>
<dbReference type="OrthoDB" id="135231at2"/>
<dbReference type="InterPro" id="IPR000073">
    <property type="entry name" value="AB_hydrolase_1"/>
</dbReference>
<dbReference type="GO" id="GO:0017171">
    <property type="term" value="F:serine hydrolase activity"/>
    <property type="evidence" value="ECO:0007669"/>
    <property type="project" value="TreeGrafter"/>
</dbReference>
<proteinExistence type="predicted"/>
<organism evidence="2 3">
    <name type="scientific">Oryzisolibacter propanilivorax</name>
    <dbReference type="NCBI Taxonomy" id="1527607"/>
    <lineage>
        <taxon>Bacteria</taxon>
        <taxon>Pseudomonadati</taxon>
        <taxon>Pseudomonadota</taxon>
        <taxon>Betaproteobacteria</taxon>
        <taxon>Burkholderiales</taxon>
        <taxon>Comamonadaceae</taxon>
        <taxon>Oryzisolibacter</taxon>
    </lineage>
</organism>
<dbReference type="InterPro" id="IPR029058">
    <property type="entry name" value="AB_hydrolase_fold"/>
</dbReference>
<dbReference type="Proteomes" id="UP000198552">
    <property type="component" value="Unassembled WGS sequence"/>
</dbReference>
<gene>
    <name evidence="2" type="ORF">SAMN05428957_103386</name>
</gene>
<dbReference type="STRING" id="1527607.SAMN05428957_103386"/>
<evidence type="ECO:0000313" key="3">
    <source>
        <dbReference type="Proteomes" id="UP000198552"/>
    </source>
</evidence>
<dbReference type="Gene3D" id="3.40.50.1820">
    <property type="entry name" value="alpha/beta hydrolase"/>
    <property type="match status" value="1"/>
</dbReference>
<dbReference type="Pfam" id="PF00561">
    <property type="entry name" value="Abhydrolase_1"/>
    <property type="match status" value="1"/>
</dbReference>
<name>A0A1G9RNQ6_9BURK</name>
<dbReference type="RefSeq" id="WP_091568438.1">
    <property type="nucleotide sequence ID" value="NZ_FNHP01000003.1"/>
</dbReference>